<sequence length="169" mass="19855">MPGERSRGSVLDFYDFNFYRQSQEELCRNFTLPLKKLTIDGTNYYNFTFSMFVATQHDEGLYNLYFHAYPNYHRPKMLSFNVDIEKNNNGNYLSAGEMPLPALFFMISLLFFLSGLFWGFILKKSKGKTYIFLSFLCQKQKSSCFIIQSFQLALISKPGLNSPYLKYYL</sequence>
<feature type="transmembrane region" description="Helical" evidence="1">
    <location>
        <begin position="102"/>
        <end position="122"/>
    </location>
</feature>
<dbReference type="RefSeq" id="XP_023162982.1">
    <property type="nucleotide sequence ID" value="XM_023307214.2"/>
</dbReference>
<dbReference type="GeneID" id="111594075"/>
<dbReference type="GO" id="GO:0005794">
    <property type="term" value="C:Golgi apparatus"/>
    <property type="evidence" value="ECO:0007669"/>
    <property type="project" value="TreeGrafter"/>
</dbReference>
<organism evidence="2 3">
    <name type="scientific">Drosophila hydei</name>
    <name type="common">Fruit fly</name>
    <dbReference type="NCBI Taxonomy" id="7224"/>
    <lineage>
        <taxon>Eukaryota</taxon>
        <taxon>Metazoa</taxon>
        <taxon>Ecdysozoa</taxon>
        <taxon>Arthropoda</taxon>
        <taxon>Hexapoda</taxon>
        <taxon>Insecta</taxon>
        <taxon>Pterygota</taxon>
        <taxon>Neoptera</taxon>
        <taxon>Endopterygota</taxon>
        <taxon>Diptera</taxon>
        <taxon>Brachycera</taxon>
        <taxon>Muscomorpha</taxon>
        <taxon>Ephydroidea</taxon>
        <taxon>Drosophilidae</taxon>
        <taxon>Drosophila</taxon>
    </lineage>
</organism>
<keyword evidence="1" id="KW-0472">Membrane</keyword>
<gene>
    <name evidence="3" type="primary">LOC111594075</name>
</gene>
<dbReference type="PANTHER" id="PTHR21229:SF2">
    <property type="entry name" value="RE59932P"/>
    <property type="match status" value="1"/>
</dbReference>
<proteinExistence type="predicted"/>
<dbReference type="AlphaFoldDB" id="A0A6J1LCJ9"/>
<keyword evidence="1" id="KW-0812">Transmembrane</keyword>
<dbReference type="KEGG" id="dhe:111594075"/>
<accession>A0A6J1LCJ9</accession>
<protein>
    <submittedName>
        <fullName evidence="3">Protein GPR107-like</fullName>
    </submittedName>
</protein>
<reference evidence="3" key="1">
    <citation type="submission" date="2025-08" db="UniProtKB">
        <authorList>
            <consortium name="RefSeq"/>
        </authorList>
    </citation>
    <scope>IDENTIFICATION</scope>
    <source>
        <strain evidence="3">15085-1641.00</strain>
        <tissue evidence="3">Whole body</tissue>
    </source>
</reference>
<dbReference type="Proteomes" id="UP000504633">
    <property type="component" value="Unplaced"/>
</dbReference>
<evidence type="ECO:0000313" key="3">
    <source>
        <dbReference type="RefSeq" id="XP_023162982.1"/>
    </source>
</evidence>
<name>A0A6J1LCJ9_DROHY</name>
<keyword evidence="2" id="KW-1185">Reference proteome</keyword>
<keyword evidence="1" id="KW-1133">Transmembrane helix</keyword>
<evidence type="ECO:0000313" key="2">
    <source>
        <dbReference type="Proteomes" id="UP000504633"/>
    </source>
</evidence>
<dbReference type="PANTHER" id="PTHR21229">
    <property type="entry name" value="LUNG SEVEN TRANSMEMBRANE RECEPTOR"/>
    <property type="match status" value="1"/>
</dbReference>
<dbReference type="GO" id="GO:0016020">
    <property type="term" value="C:membrane"/>
    <property type="evidence" value="ECO:0007669"/>
    <property type="project" value="InterPro"/>
</dbReference>
<dbReference type="InterPro" id="IPR009637">
    <property type="entry name" value="GPR107/GPR108-like"/>
</dbReference>
<dbReference type="OrthoDB" id="29657at2759"/>
<evidence type="ECO:0000256" key="1">
    <source>
        <dbReference type="SAM" id="Phobius"/>
    </source>
</evidence>